<dbReference type="GO" id="GO:0019290">
    <property type="term" value="P:siderophore biosynthetic process"/>
    <property type="evidence" value="ECO:0007669"/>
    <property type="project" value="InterPro"/>
</dbReference>
<feature type="domain" description="Acyltransferase MbtK/IucB-like conserved" evidence="5">
    <location>
        <begin position="56"/>
        <end position="103"/>
    </location>
</feature>
<evidence type="ECO:0000313" key="7">
    <source>
        <dbReference type="Proteomes" id="UP000319986"/>
    </source>
</evidence>
<evidence type="ECO:0000259" key="5">
    <source>
        <dbReference type="SMART" id="SM01006"/>
    </source>
</evidence>
<organism evidence="6 7">
    <name type="scientific">Corynebacterium variabile</name>
    <dbReference type="NCBI Taxonomy" id="1727"/>
    <lineage>
        <taxon>Bacteria</taxon>
        <taxon>Bacillati</taxon>
        <taxon>Actinomycetota</taxon>
        <taxon>Actinomycetes</taxon>
        <taxon>Mycobacteriales</taxon>
        <taxon>Corynebacteriaceae</taxon>
        <taxon>Corynebacterium</taxon>
    </lineage>
</organism>
<name>A0A4Y4C5M3_9CORY</name>
<dbReference type="InterPro" id="IPR019432">
    <property type="entry name" value="Acyltransferase_MbtK/IucB-like"/>
</dbReference>
<sequence length="231" mass="25696">MTPNPTHSAGQPMDPDVDLSVLHRLRADVPAGEFLPDPPPVPAELGRGLDAHFAVRPADPAKDAGMVAEWMQTPQLEAAWEQPWPAERWAADWRAKLSTTYSVPVIVSYQGRDVGYMEIYRPHRDEIGKVYRSQPHDLGWHVAIGDASLTSNGIFGPFLRDLTGALMAADPECTLVIVEPDAGNERVHHGLRAFGAVDAGEWQQRADRRVRLFLWPAEGEDAQARLFDREH</sequence>
<proteinExistence type="predicted"/>
<dbReference type="SUPFAM" id="SSF55729">
    <property type="entry name" value="Acyl-CoA N-acyltransferases (Nat)"/>
    <property type="match status" value="1"/>
</dbReference>
<dbReference type="PANTHER" id="PTHR31438:SF1">
    <property type="entry name" value="LYSINE N-ACYLTRANSFERASE C17G9.06C-RELATED"/>
    <property type="match status" value="1"/>
</dbReference>
<dbReference type="AlphaFoldDB" id="A0A4Y4C5M3"/>
<accession>A0A4Y4C5M3</accession>
<gene>
    <name evidence="6" type="ORF">CVA01_17110</name>
</gene>
<evidence type="ECO:0000313" key="6">
    <source>
        <dbReference type="EMBL" id="GEC86397.1"/>
    </source>
</evidence>
<comment type="pathway">
    <text evidence="2">Siderophore biosynthesis; mycobactin biosynthesis.</text>
</comment>
<evidence type="ECO:0000256" key="2">
    <source>
        <dbReference type="ARBA" id="ARBA00005102"/>
    </source>
</evidence>
<dbReference type="Proteomes" id="UP000319986">
    <property type="component" value="Unassembled WGS sequence"/>
</dbReference>
<evidence type="ECO:0000256" key="1">
    <source>
        <dbReference type="ARBA" id="ARBA00003818"/>
    </source>
</evidence>
<dbReference type="GeneID" id="82887838"/>
<dbReference type="RefSeq" id="WP_141330042.1">
    <property type="nucleotide sequence ID" value="NZ_BJNT01000013.1"/>
</dbReference>
<dbReference type="SMART" id="SM01006">
    <property type="entry name" value="AlcB"/>
    <property type="match status" value="1"/>
</dbReference>
<evidence type="ECO:0000256" key="3">
    <source>
        <dbReference type="ARBA" id="ARBA00020586"/>
    </source>
</evidence>
<dbReference type="GO" id="GO:0016410">
    <property type="term" value="F:N-acyltransferase activity"/>
    <property type="evidence" value="ECO:0007669"/>
    <property type="project" value="TreeGrafter"/>
</dbReference>
<comment type="function">
    <text evidence="1">Acyltransferase required for the direct transfer of medium- to long-chain fatty acyl moieties from a carrier protein (MbtL) on to the epsilon-amino group of lysine residue in the mycobactin core.</text>
</comment>
<dbReference type="InterPro" id="IPR016181">
    <property type="entry name" value="Acyl_CoA_acyltransferase"/>
</dbReference>
<dbReference type="Gene3D" id="3.40.630.30">
    <property type="match status" value="1"/>
</dbReference>
<dbReference type="Pfam" id="PF13523">
    <property type="entry name" value="Acetyltransf_8"/>
    <property type="match status" value="1"/>
</dbReference>
<comment type="caution">
    <text evidence="6">The sequence shown here is derived from an EMBL/GenBank/DDBJ whole genome shotgun (WGS) entry which is preliminary data.</text>
</comment>
<evidence type="ECO:0000256" key="4">
    <source>
        <dbReference type="ARBA" id="ARBA00031122"/>
    </source>
</evidence>
<reference evidence="6 7" key="1">
    <citation type="submission" date="2019-06" db="EMBL/GenBank/DDBJ databases">
        <title>Whole genome shotgun sequence of Corynebacterium variabile NBRC 15286.</title>
        <authorList>
            <person name="Hosoyama A."/>
            <person name="Uohara A."/>
            <person name="Ohji S."/>
            <person name="Ichikawa N."/>
        </authorList>
    </citation>
    <scope>NUCLEOTIDE SEQUENCE [LARGE SCALE GENOMIC DNA]</scope>
    <source>
        <strain evidence="6 7">NBRC 15286</strain>
    </source>
</reference>
<dbReference type="UniPathway" id="UPA00011"/>
<dbReference type="PANTHER" id="PTHR31438">
    <property type="entry name" value="LYSINE N-ACYLTRANSFERASE C17G9.06C-RELATED"/>
    <property type="match status" value="1"/>
</dbReference>
<dbReference type="EMBL" id="BJNT01000013">
    <property type="protein sequence ID" value="GEC86397.1"/>
    <property type="molecule type" value="Genomic_DNA"/>
</dbReference>
<protein>
    <recommendedName>
        <fullName evidence="3">Lysine N-acyltransferase MbtK</fullName>
    </recommendedName>
    <alternativeName>
        <fullName evidence="4">Mycobactin synthase protein K</fullName>
    </alternativeName>
</protein>